<comment type="subcellular location">
    <subcellularLocation>
        <location evidence="2">Endoplasmic reticulum membrane</location>
        <topology evidence="2">Peripheral membrane protein</topology>
        <orientation evidence="2">Lumenal side</orientation>
    </subcellularLocation>
</comment>
<keyword evidence="12" id="KW-0472">Membrane</keyword>
<comment type="caution">
    <text evidence="21">The sequence shown here is derived from an EMBL/GenBank/DDBJ whole genome shotgun (WGS) entry which is preliminary data.</text>
</comment>
<feature type="chain" id="PRO_5042931301" evidence="20">
    <location>
        <begin position="23"/>
        <end position="662"/>
    </location>
</feature>
<feature type="disulfide bond" description="Redox-active" evidence="18">
    <location>
        <begin position="90"/>
        <end position="95"/>
    </location>
</feature>
<evidence type="ECO:0000256" key="7">
    <source>
        <dbReference type="ARBA" id="ARBA00022729"/>
    </source>
</evidence>
<evidence type="ECO:0000256" key="3">
    <source>
        <dbReference type="ARBA" id="ARBA00008277"/>
    </source>
</evidence>
<evidence type="ECO:0000256" key="18">
    <source>
        <dbReference type="PIRSR" id="PIRSR017205-3"/>
    </source>
</evidence>
<dbReference type="GO" id="GO:0071949">
    <property type="term" value="F:FAD binding"/>
    <property type="evidence" value="ECO:0007669"/>
    <property type="project" value="InterPro"/>
</dbReference>
<keyword evidence="14" id="KW-0325">Glycoprotein</keyword>
<comment type="cofactor">
    <cofactor evidence="1 17">
        <name>FAD</name>
        <dbReference type="ChEBI" id="CHEBI:57692"/>
    </cofactor>
</comment>
<feature type="binding site" evidence="17">
    <location>
        <position position="286"/>
    </location>
    <ligand>
        <name>FAD</name>
        <dbReference type="ChEBI" id="CHEBI:57692"/>
    </ligand>
</feature>
<feature type="active site" evidence="16">
    <location>
        <position position="420"/>
    </location>
</feature>
<feature type="binding site" evidence="17">
    <location>
        <position position="315"/>
    </location>
    <ligand>
        <name>FAD</name>
        <dbReference type="ChEBI" id="CHEBI:57692"/>
    </ligand>
</feature>
<evidence type="ECO:0000256" key="8">
    <source>
        <dbReference type="ARBA" id="ARBA00022824"/>
    </source>
</evidence>
<feature type="region of interest" description="Disordered" evidence="19">
    <location>
        <begin position="117"/>
        <end position="143"/>
    </location>
</feature>
<dbReference type="Pfam" id="PF04137">
    <property type="entry name" value="ERO1"/>
    <property type="match status" value="1"/>
</dbReference>
<accession>A0AAN6SEZ3</accession>
<dbReference type="GO" id="GO:0005789">
    <property type="term" value="C:endoplasmic reticulum membrane"/>
    <property type="evidence" value="ECO:0007669"/>
    <property type="project" value="UniProtKB-SubCell"/>
</dbReference>
<dbReference type="GO" id="GO:0016972">
    <property type="term" value="F:thiol oxidase activity"/>
    <property type="evidence" value="ECO:0007669"/>
    <property type="project" value="InterPro"/>
</dbReference>
<evidence type="ECO:0000256" key="14">
    <source>
        <dbReference type="ARBA" id="ARBA00023180"/>
    </source>
</evidence>
<keyword evidence="22" id="KW-1185">Reference proteome</keyword>
<evidence type="ECO:0000256" key="4">
    <source>
        <dbReference type="ARBA" id="ARBA00011802"/>
    </source>
</evidence>
<dbReference type="EMBL" id="MU859139">
    <property type="protein sequence ID" value="KAK3951797.1"/>
    <property type="molecule type" value="Genomic_DNA"/>
</dbReference>
<evidence type="ECO:0000256" key="9">
    <source>
        <dbReference type="ARBA" id="ARBA00022827"/>
    </source>
</evidence>
<keyword evidence="15" id="KW-0676">Redox-active center</keyword>
<evidence type="ECO:0000313" key="22">
    <source>
        <dbReference type="Proteomes" id="UP001303222"/>
    </source>
</evidence>
<feature type="binding site" evidence="17">
    <location>
        <position position="200"/>
    </location>
    <ligand>
        <name>FAD</name>
        <dbReference type="ChEBI" id="CHEBI:57692"/>
    </ligand>
</feature>
<keyword evidence="13 18" id="KW-1015">Disulfide bond</keyword>
<dbReference type="Proteomes" id="UP001303222">
    <property type="component" value="Unassembled WGS sequence"/>
</dbReference>
<feature type="active site" description="Nucleophile" evidence="16">
    <location>
        <position position="417"/>
    </location>
</feature>
<proteinExistence type="inferred from homology"/>
<reference evidence="21" key="1">
    <citation type="journal article" date="2023" name="Mol. Phylogenet. Evol.">
        <title>Genome-scale phylogeny and comparative genomics of the fungal order Sordariales.</title>
        <authorList>
            <person name="Hensen N."/>
            <person name="Bonometti L."/>
            <person name="Westerberg I."/>
            <person name="Brannstrom I.O."/>
            <person name="Guillou S."/>
            <person name="Cros-Aarteil S."/>
            <person name="Calhoun S."/>
            <person name="Haridas S."/>
            <person name="Kuo A."/>
            <person name="Mondo S."/>
            <person name="Pangilinan J."/>
            <person name="Riley R."/>
            <person name="LaButti K."/>
            <person name="Andreopoulos B."/>
            <person name="Lipzen A."/>
            <person name="Chen C."/>
            <person name="Yan M."/>
            <person name="Daum C."/>
            <person name="Ng V."/>
            <person name="Clum A."/>
            <person name="Steindorff A."/>
            <person name="Ohm R.A."/>
            <person name="Martin F."/>
            <person name="Silar P."/>
            <person name="Natvig D.O."/>
            <person name="Lalanne C."/>
            <person name="Gautier V."/>
            <person name="Ament-Velasquez S.L."/>
            <person name="Kruys A."/>
            <person name="Hutchinson M.I."/>
            <person name="Powell A.J."/>
            <person name="Barry K."/>
            <person name="Miller A.N."/>
            <person name="Grigoriev I.V."/>
            <person name="Debuchy R."/>
            <person name="Gladieux P."/>
            <person name="Hiltunen Thoren M."/>
            <person name="Johannesson H."/>
        </authorList>
    </citation>
    <scope>NUCLEOTIDE SEQUENCE</scope>
    <source>
        <strain evidence="21">CBS 626.80</strain>
    </source>
</reference>
<dbReference type="SUPFAM" id="SSF110019">
    <property type="entry name" value="ERO1-like"/>
    <property type="match status" value="1"/>
</dbReference>
<comment type="similarity">
    <text evidence="3">Belongs to the EROs family.</text>
</comment>
<dbReference type="InterPro" id="IPR037192">
    <property type="entry name" value="ERO1-like_sf"/>
</dbReference>
<keyword evidence="6" id="KW-0285">Flavoprotein</keyword>
<keyword evidence="10" id="KW-0249">Electron transport</keyword>
<comment type="subunit">
    <text evidence="4">May function both as a monomer and a homodimer.</text>
</comment>
<organism evidence="21 22">
    <name type="scientific">Pseudoneurospora amorphoporcata</name>
    <dbReference type="NCBI Taxonomy" id="241081"/>
    <lineage>
        <taxon>Eukaryota</taxon>
        <taxon>Fungi</taxon>
        <taxon>Dikarya</taxon>
        <taxon>Ascomycota</taxon>
        <taxon>Pezizomycotina</taxon>
        <taxon>Sordariomycetes</taxon>
        <taxon>Sordariomycetidae</taxon>
        <taxon>Sordariales</taxon>
        <taxon>Sordariaceae</taxon>
        <taxon>Pseudoneurospora</taxon>
    </lineage>
</organism>
<evidence type="ECO:0000256" key="13">
    <source>
        <dbReference type="ARBA" id="ARBA00023157"/>
    </source>
</evidence>
<dbReference type="AlphaFoldDB" id="A0AAN6SEZ3"/>
<feature type="disulfide bond" description="Redox-active" evidence="18">
    <location>
        <begin position="417"/>
        <end position="420"/>
    </location>
</feature>
<evidence type="ECO:0000313" key="21">
    <source>
        <dbReference type="EMBL" id="KAK3951797.1"/>
    </source>
</evidence>
<evidence type="ECO:0000256" key="2">
    <source>
        <dbReference type="ARBA" id="ARBA00004367"/>
    </source>
</evidence>
<dbReference type="InterPro" id="IPR007266">
    <property type="entry name" value="Ero1"/>
</dbReference>
<dbReference type="PANTHER" id="PTHR12613">
    <property type="entry name" value="ERO1-RELATED"/>
    <property type="match status" value="1"/>
</dbReference>
<evidence type="ECO:0000256" key="5">
    <source>
        <dbReference type="ARBA" id="ARBA00022448"/>
    </source>
</evidence>
<dbReference type="PANTHER" id="PTHR12613:SF0">
    <property type="entry name" value="ERO1-LIKE PROTEIN"/>
    <property type="match status" value="1"/>
</dbReference>
<feature type="binding site" evidence="17">
    <location>
        <position position="189"/>
    </location>
    <ligand>
        <name>FAD</name>
        <dbReference type="ChEBI" id="CHEBI:57692"/>
    </ligand>
</feature>
<evidence type="ECO:0000256" key="20">
    <source>
        <dbReference type="SAM" id="SignalP"/>
    </source>
</evidence>
<dbReference type="GO" id="GO:0034975">
    <property type="term" value="P:protein folding in endoplasmic reticulum"/>
    <property type="evidence" value="ECO:0007669"/>
    <property type="project" value="InterPro"/>
</dbReference>
<protein>
    <submittedName>
        <fullName evidence="21">Endoplasmic oxidoreductin-1</fullName>
    </submittedName>
</protein>
<feature type="signal peptide" evidence="20">
    <location>
        <begin position="1"/>
        <end position="22"/>
    </location>
</feature>
<keyword evidence="8" id="KW-0256">Endoplasmic reticulum</keyword>
<name>A0AAN6SEZ3_9PEZI</name>
<evidence type="ECO:0000256" key="10">
    <source>
        <dbReference type="ARBA" id="ARBA00022982"/>
    </source>
</evidence>
<feature type="binding site" evidence="17">
    <location>
        <position position="283"/>
    </location>
    <ligand>
        <name>FAD</name>
        <dbReference type="ChEBI" id="CHEBI:57692"/>
    </ligand>
</feature>
<dbReference type="PIRSF" id="PIRSF017205">
    <property type="entry name" value="ERO1"/>
    <property type="match status" value="1"/>
</dbReference>
<gene>
    <name evidence="21" type="ORF">QBC32DRAFT_155828</name>
</gene>
<keyword evidence="7 20" id="KW-0732">Signal</keyword>
<keyword evidence="11" id="KW-0560">Oxidoreductase</keyword>
<evidence type="ECO:0000256" key="12">
    <source>
        <dbReference type="ARBA" id="ARBA00023136"/>
    </source>
</evidence>
<evidence type="ECO:0000256" key="16">
    <source>
        <dbReference type="PIRSR" id="PIRSR017205-1"/>
    </source>
</evidence>
<dbReference type="GO" id="GO:0015035">
    <property type="term" value="F:protein-disulfide reductase activity"/>
    <property type="evidence" value="ECO:0007669"/>
    <property type="project" value="InterPro"/>
</dbReference>
<sequence length="662" mass="74921">MKPATRLFYLSLFALWSREVQCKSDDKSCAISPKAIVSDACASYSTLEHLNHNVKPALDDLTRTTDFFSHYRLNLFNKRCPFWNDENGMCGNIACAVETLDNEEDIPQVWRASELGKLEGPRAKHPGKSVQRQEPKRPLQGKLGENVGESCVVEYDDECDDRDYCVPDDESAASKGDYVSLLRNPERFTGYAGDGAKQVWDAVYRENCFQKSSFPQSATLGETYSVPKGPAAQDFRAVMQAAGRQHMLEQQREQNPLVPFVAETGLEFEDECLEKRVFYKVVSGMHASISTHLCWDFLNQTTGQWQPNLSCYVNRLHNFPDRISNLYFNYALLTRAVAKLGPYLSSHEEYTFCTGDPVQDADTRAKVLAVTSRAANSVPGPVFDESLMFKNGEGPSLKEDFRNRFRNVSRLMDCVGCDKCRLWGKLQTAGYGTALKVLFEFANNDTPATTSTTDEIPFKLKRTELVALFNTYARLSSSLEAIQKFRAVVEETEESHEQVEEAEKKGAHHIPDRAMKPRHVIVSTPVAADDTSVTNTATTAAVDEATAAGVTPAPKFEQKQQQQEQVVENDDELFHEFQEHSPQHPDTDPNFAYKKRTIKDDIKSEFKVVFAAFKLVIKSYVRLPGMLYEIAISELKRLWQFYIGLPVMPRTWEFRRPSLDEL</sequence>
<keyword evidence="5" id="KW-0813">Transport</keyword>
<feature type="binding site" evidence="17">
    <location>
        <position position="187"/>
    </location>
    <ligand>
        <name>FAD</name>
        <dbReference type="ChEBI" id="CHEBI:57692"/>
    </ligand>
</feature>
<evidence type="ECO:0000256" key="19">
    <source>
        <dbReference type="SAM" id="MobiDB-lite"/>
    </source>
</evidence>
<evidence type="ECO:0000256" key="11">
    <source>
        <dbReference type="ARBA" id="ARBA00023002"/>
    </source>
</evidence>
<evidence type="ECO:0000256" key="17">
    <source>
        <dbReference type="PIRSR" id="PIRSR017205-2"/>
    </source>
</evidence>
<evidence type="ECO:0000256" key="15">
    <source>
        <dbReference type="ARBA" id="ARBA00023284"/>
    </source>
</evidence>
<keyword evidence="9 17" id="KW-0274">FAD</keyword>
<reference evidence="21" key="2">
    <citation type="submission" date="2023-06" db="EMBL/GenBank/DDBJ databases">
        <authorList>
            <consortium name="Lawrence Berkeley National Laboratory"/>
            <person name="Mondo S.J."/>
            <person name="Hensen N."/>
            <person name="Bonometti L."/>
            <person name="Westerberg I."/>
            <person name="Brannstrom I.O."/>
            <person name="Guillou S."/>
            <person name="Cros-Aarteil S."/>
            <person name="Calhoun S."/>
            <person name="Haridas S."/>
            <person name="Kuo A."/>
            <person name="Pangilinan J."/>
            <person name="Riley R."/>
            <person name="Labutti K."/>
            <person name="Andreopoulos B."/>
            <person name="Lipzen A."/>
            <person name="Chen C."/>
            <person name="Yanf M."/>
            <person name="Daum C."/>
            <person name="Ng V."/>
            <person name="Clum A."/>
            <person name="Steindorff A."/>
            <person name="Ohm R."/>
            <person name="Martin F."/>
            <person name="Silar P."/>
            <person name="Natvig D."/>
            <person name="Lalanne C."/>
            <person name="Gautier V."/>
            <person name="Ament-Velasquez S.L."/>
            <person name="Kruys A."/>
            <person name="Hutchinson M.I."/>
            <person name="Powell A.J."/>
            <person name="Barry K."/>
            <person name="Miller A.N."/>
            <person name="Grigoriev I.V."/>
            <person name="Debuchy R."/>
            <person name="Gladieux P."/>
            <person name="Thoren M.H."/>
            <person name="Johannesson H."/>
        </authorList>
    </citation>
    <scope>NUCLEOTIDE SEQUENCE</scope>
    <source>
        <strain evidence="21">CBS 626.80</strain>
    </source>
</reference>
<evidence type="ECO:0000256" key="6">
    <source>
        <dbReference type="ARBA" id="ARBA00022630"/>
    </source>
</evidence>
<evidence type="ECO:0000256" key="1">
    <source>
        <dbReference type="ARBA" id="ARBA00001974"/>
    </source>
</evidence>